<reference evidence="2" key="2">
    <citation type="journal article" date="2017" name="Nat. Plants">
        <title>The Aegilops tauschii genome reveals multiple impacts of transposons.</title>
        <authorList>
            <person name="Zhao G."/>
            <person name="Zou C."/>
            <person name="Li K."/>
            <person name="Wang K."/>
            <person name="Li T."/>
            <person name="Gao L."/>
            <person name="Zhang X."/>
            <person name="Wang H."/>
            <person name="Yang Z."/>
            <person name="Liu X."/>
            <person name="Jiang W."/>
            <person name="Mao L."/>
            <person name="Kong X."/>
            <person name="Jiao Y."/>
            <person name="Jia J."/>
        </authorList>
    </citation>
    <scope>NUCLEOTIDE SEQUENCE [LARGE SCALE GENOMIC DNA]</scope>
    <source>
        <strain evidence="2">cv. AL8/78</strain>
    </source>
</reference>
<proteinExistence type="predicted"/>
<evidence type="ECO:0000313" key="2">
    <source>
        <dbReference type="Proteomes" id="UP000015105"/>
    </source>
</evidence>
<keyword evidence="2" id="KW-1185">Reference proteome</keyword>
<dbReference type="EnsemblPlants" id="AET1Gv20646000.12">
    <property type="protein sequence ID" value="AET1Gv20646000.12"/>
    <property type="gene ID" value="AET1Gv20646000"/>
</dbReference>
<reference evidence="1" key="5">
    <citation type="journal article" date="2021" name="G3 (Bethesda)">
        <title>Aegilops tauschii genome assembly Aet v5.0 features greater sequence contiguity and improved annotation.</title>
        <authorList>
            <person name="Wang L."/>
            <person name="Zhu T."/>
            <person name="Rodriguez J.C."/>
            <person name="Deal K.R."/>
            <person name="Dubcovsky J."/>
            <person name="McGuire P.E."/>
            <person name="Lux T."/>
            <person name="Spannagl M."/>
            <person name="Mayer K.F.X."/>
            <person name="Baldrich P."/>
            <person name="Meyers B.C."/>
            <person name="Huo N."/>
            <person name="Gu Y.Q."/>
            <person name="Zhou H."/>
            <person name="Devos K.M."/>
            <person name="Bennetzen J.L."/>
            <person name="Unver T."/>
            <person name="Budak H."/>
            <person name="Gulick P.J."/>
            <person name="Galiba G."/>
            <person name="Kalapos B."/>
            <person name="Nelson D.R."/>
            <person name="Li P."/>
            <person name="You F.M."/>
            <person name="Luo M.C."/>
            <person name="Dvorak J."/>
        </authorList>
    </citation>
    <scope>NUCLEOTIDE SEQUENCE [LARGE SCALE GENOMIC DNA]</scope>
    <source>
        <strain evidence="1">cv. AL8/78</strain>
    </source>
</reference>
<accession>A0A452Z693</accession>
<evidence type="ECO:0000313" key="1">
    <source>
        <dbReference type="EnsemblPlants" id="AET1Gv20646000.12"/>
    </source>
</evidence>
<reference evidence="1" key="4">
    <citation type="submission" date="2019-03" db="UniProtKB">
        <authorList>
            <consortium name="EnsemblPlants"/>
        </authorList>
    </citation>
    <scope>IDENTIFICATION</scope>
</reference>
<name>A0A452Z693_AEGTS</name>
<dbReference type="Gramene" id="AET1Gv20646000.12">
    <property type="protein sequence ID" value="AET1Gv20646000.12"/>
    <property type="gene ID" value="AET1Gv20646000"/>
</dbReference>
<sequence>MKQRRLPSMLLGCFLALFGFTIEHLNLRFLGKTKHLQMSMFL</sequence>
<dbReference type="AlphaFoldDB" id="A0A452Z693"/>
<protein>
    <submittedName>
        <fullName evidence="1">Uncharacterized protein</fullName>
    </submittedName>
</protein>
<reference evidence="2" key="1">
    <citation type="journal article" date="2014" name="Science">
        <title>Ancient hybridizations among the ancestral genomes of bread wheat.</title>
        <authorList>
            <consortium name="International Wheat Genome Sequencing Consortium,"/>
            <person name="Marcussen T."/>
            <person name="Sandve S.R."/>
            <person name="Heier L."/>
            <person name="Spannagl M."/>
            <person name="Pfeifer M."/>
            <person name="Jakobsen K.S."/>
            <person name="Wulff B.B."/>
            <person name="Steuernagel B."/>
            <person name="Mayer K.F."/>
            <person name="Olsen O.A."/>
        </authorList>
    </citation>
    <scope>NUCLEOTIDE SEQUENCE [LARGE SCALE GENOMIC DNA]</scope>
    <source>
        <strain evidence="2">cv. AL8/78</strain>
    </source>
</reference>
<dbReference type="Proteomes" id="UP000015105">
    <property type="component" value="Chromosome 1D"/>
</dbReference>
<organism evidence="1 2">
    <name type="scientific">Aegilops tauschii subsp. strangulata</name>
    <name type="common">Goatgrass</name>
    <dbReference type="NCBI Taxonomy" id="200361"/>
    <lineage>
        <taxon>Eukaryota</taxon>
        <taxon>Viridiplantae</taxon>
        <taxon>Streptophyta</taxon>
        <taxon>Embryophyta</taxon>
        <taxon>Tracheophyta</taxon>
        <taxon>Spermatophyta</taxon>
        <taxon>Magnoliopsida</taxon>
        <taxon>Liliopsida</taxon>
        <taxon>Poales</taxon>
        <taxon>Poaceae</taxon>
        <taxon>BOP clade</taxon>
        <taxon>Pooideae</taxon>
        <taxon>Triticodae</taxon>
        <taxon>Triticeae</taxon>
        <taxon>Triticinae</taxon>
        <taxon>Aegilops</taxon>
    </lineage>
</organism>
<reference evidence="1" key="3">
    <citation type="journal article" date="2017" name="Nature">
        <title>Genome sequence of the progenitor of the wheat D genome Aegilops tauschii.</title>
        <authorList>
            <person name="Luo M.C."/>
            <person name="Gu Y.Q."/>
            <person name="Puiu D."/>
            <person name="Wang H."/>
            <person name="Twardziok S.O."/>
            <person name="Deal K.R."/>
            <person name="Huo N."/>
            <person name="Zhu T."/>
            <person name="Wang L."/>
            <person name="Wang Y."/>
            <person name="McGuire P.E."/>
            <person name="Liu S."/>
            <person name="Long H."/>
            <person name="Ramasamy R.K."/>
            <person name="Rodriguez J.C."/>
            <person name="Van S.L."/>
            <person name="Yuan L."/>
            <person name="Wang Z."/>
            <person name="Xia Z."/>
            <person name="Xiao L."/>
            <person name="Anderson O.D."/>
            <person name="Ouyang S."/>
            <person name="Liang Y."/>
            <person name="Zimin A.V."/>
            <person name="Pertea G."/>
            <person name="Qi P."/>
            <person name="Bennetzen J.L."/>
            <person name="Dai X."/>
            <person name="Dawson M.W."/>
            <person name="Muller H.G."/>
            <person name="Kugler K."/>
            <person name="Rivarola-Duarte L."/>
            <person name="Spannagl M."/>
            <person name="Mayer K.F.X."/>
            <person name="Lu F.H."/>
            <person name="Bevan M.W."/>
            <person name="Leroy P."/>
            <person name="Li P."/>
            <person name="You F.M."/>
            <person name="Sun Q."/>
            <person name="Liu Z."/>
            <person name="Lyons E."/>
            <person name="Wicker T."/>
            <person name="Salzberg S.L."/>
            <person name="Devos K.M."/>
            <person name="Dvorak J."/>
        </authorList>
    </citation>
    <scope>NUCLEOTIDE SEQUENCE [LARGE SCALE GENOMIC DNA]</scope>
    <source>
        <strain evidence="1">cv. AL8/78</strain>
    </source>
</reference>